<proteinExistence type="predicted"/>
<protein>
    <submittedName>
        <fullName evidence="1">Uncharacterized protein</fullName>
    </submittedName>
</protein>
<dbReference type="Proteomes" id="UP000255328">
    <property type="component" value="Unassembled WGS sequence"/>
</dbReference>
<dbReference type="AlphaFoldDB" id="A0A377GV37"/>
<dbReference type="RefSeq" id="WP_115268588.1">
    <property type="nucleotide sequence ID" value="NZ_CASFEE010000039.1"/>
</dbReference>
<dbReference type="EMBL" id="UGGU01000003">
    <property type="protein sequence ID" value="STO30828.1"/>
    <property type="molecule type" value="Genomic_DNA"/>
</dbReference>
<organism evidence="1 2">
    <name type="scientific">Fusobacterium necrogenes</name>
    <dbReference type="NCBI Taxonomy" id="858"/>
    <lineage>
        <taxon>Bacteria</taxon>
        <taxon>Fusobacteriati</taxon>
        <taxon>Fusobacteriota</taxon>
        <taxon>Fusobacteriia</taxon>
        <taxon>Fusobacteriales</taxon>
        <taxon>Fusobacteriaceae</taxon>
        <taxon>Fusobacterium</taxon>
    </lineage>
</organism>
<reference evidence="1 2" key="1">
    <citation type="submission" date="2018-06" db="EMBL/GenBank/DDBJ databases">
        <authorList>
            <consortium name="Pathogen Informatics"/>
            <person name="Doyle S."/>
        </authorList>
    </citation>
    <scope>NUCLEOTIDE SEQUENCE [LARGE SCALE GENOMIC DNA]</scope>
    <source>
        <strain evidence="1 2">NCTC10723</strain>
    </source>
</reference>
<evidence type="ECO:0000313" key="1">
    <source>
        <dbReference type="EMBL" id="STO30828.1"/>
    </source>
</evidence>
<keyword evidence="2" id="KW-1185">Reference proteome</keyword>
<name>A0A377GV37_9FUSO</name>
<gene>
    <name evidence="1" type="ORF">NCTC10723_00258</name>
</gene>
<sequence>MGKILEVIIKFIKYFICKWFVTPAIEKIVILLLEELVKRTDSKLDDKIYQSVFEGIEKRKNERG</sequence>
<evidence type="ECO:0000313" key="2">
    <source>
        <dbReference type="Proteomes" id="UP000255328"/>
    </source>
</evidence>
<accession>A0A377GV37</accession>